<dbReference type="PANTHER" id="PTHR36852:SF1">
    <property type="entry name" value="PROTEIN GVPL 2"/>
    <property type="match status" value="1"/>
</dbReference>
<evidence type="ECO:0000256" key="2">
    <source>
        <dbReference type="ARBA" id="ARBA00035108"/>
    </source>
</evidence>
<comment type="similarity">
    <text evidence="3">Belongs to the gas vesicle GvpF/GvpL family.</text>
</comment>
<evidence type="ECO:0000256" key="1">
    <source>
        <dbReference type="ARBA" id="ARBA00022987"/>
    </source>
</evidence>
<gene>
    <name evidence="4" type="ORF">KSX_72740</name>
</gene>
<protein>
    <submittedName>
        <fullName evidence="4">Protein gvpF</fullName>
    </submittedName>
</protein>
<accession>A0A8J3I7X8</accession>
<reference evidence="4" key="1">
    <citation type="submission" date="2020-10" db="EMBL/GenBank/DDBJ databases">
        <title>Taxonomic study of unclassified bacteria belonging to the class Ktedonobacteria.</title>
        <authorList>
            <person name="Yabe S."/>
            <person name="Wang C.M."/>
            <person name="Zheng Y."/>
            <person name="Sakai Y."/>
            <person name="Cavaletti L."/>
            <person name="Monciardini P."/>
            <person name="Donadio S."/>
        </authorList>
    </citation>
    <scope>NUCLEOTIDE SEQUENCE</scope>
    <source>
        <strain evidence="4">SOSP1-1</strain>
    </source>
</reference>
<dbReference type="GO" id="GO:0031411">
    <property type="term" value="C:gas vesicle"/>
    <property type="evidence" value="ECO:0007669"/>
    <property type="project" value="UniProtKB-SubCell"/>
</dbReference>
<evidence type="ECO:0000313" key="5">
    <source>
        <dbReference type="Proteomes" id="UP000612362"/>
    </source>
</evidence>
<dbReference type="InterPro" id="IPR009430">
    <property type="entry name" value="GvpL/GvpF"/>
</dbReference>
<organism evidence="4 5">
    <name type="scientific">Ktedonospora formicarum</name>
    <dbReference type="NCBI Taxonomy" id="2778364"/>
    <lineage>
        <taxon>Bacteria</taxon>
        <taxon>Bacillati</taxon>
        <taxon>Chloroflexota</taxon>
        <taxon>Ktedonobacteria</taxon>
        <taxon>Ktedonobacterales</taxon>
        <taxon>Ktedonobacteraceae</taxon>
        <taxon>Ktedonospora</taxon>
    </lineage>
</organism>
<dbReference type="RefSeq" id="WP_220198223.1">
    <property type="nucleotide sequence ID" value="NZ_BNJF01000004.1"/>
</dbReference>
<keyword evidence="1" id="KW-0304">Gas vesicle</keyword>
<evidence type="ECO:0000256" key="3">
    <source>
        <dbReference type="ARBA" id="ARBA00035643"/>
    </source>
</evidence>
<dbReference type="Proteomes" id="UP000612362">
    <property type="component" value="Unassembled WGS sequence"/>
</dbReference>
<dbReference type="EMBL" id="BNJF01000004">
    <property type="protein sequence ID" value="GHO49111.1"/>
    <property type="molecule type" value="Genomic_DNA"/>
</dbReference>
<comment type="caution">
    <text evidence="4">The sequence shown here is derived from an EMBL/GenBank/DDBJ whole genome shotgun (WGS) entry which is preliminary data.</text>
</comment>
<dbReference type="GO" id="GO:0031412">
    <property type="term" value="P:gas vesicle organization"/>
    <property type="evidence" value="ECO:0007669"/>
    <property type="project" value="InterPro"/>
</dbReference>
<dbReference type="Pfam" id="PF06386">
    <property type="entry name" value="GvpL_GvpF"/>
    <property type="match status" value="1"/>
</dbReference>
<proteinExistence type="inferred from homology"/>
<evidence type="ECO:0000313" key="4">
    <source>
        <dbReference type="EMBL" id="GHO49111.1"/>
    </source>
</evidence>
<dbReference type="AlphaFoldDB" id="A0A8J3I7X8"/>
<dbReference type="PANTHER" id="PTHR36852">
    <property type="entry name" value="PROTEIN GVPL 2"/>
    <property type="match status" value="1"/>
</dbReference>
<name>A0A8J3I7X8_9CHLR</name>
<sequence length="253" mass="28717">MNNEEGRYLYGILADGAKKELGPIGIGGRDDLVYTLPYQDIAAVISCSPVVKYPVTRDNALAHAKVLDKAVEEGTVLPVKFCTIAESEGAIIEKVLKDRYQEFVDLLKDMSDKMEFGIRALWRDKDATYAEIVEEHKDIKTLKGKLEKEKDKQKKYAGAVQVGELVQKALEEKKKKEATALLETLKPLSLKWKENQVYGDMNIVNAAFLTLRERESAFDEKVHSLGEEYGERKQLKYTSSLVPYNFVEIVIHW</sequence>
<keyword evidence="5" id="KW-1185">Reference proteome</keyword>
<comment type="subcellular location">
    <subcellularLocation>
        <location evidence="2">Gas vesicle</location>
    </subcellularLocation>
</comment>